<proteinExistence type="predicted"/>
<name>A0A543BN38_9MICO</name>
<protein>
    <submittedName>
        <fullName evidence="1">Uncharacterized protein</fullName>
    </submittedName>
</protein>
<accession>A0A543BN38</accession>
<dbReference type="RefSeq" id="WP_141872089.1">
    <property type="nucleotide sequence ID" value="NZ_VFOX01000001.1"/>
</dbReference>
<keyword evidence="2" id="KW-1185">Reference proteome</keyword>
<sequence>MANPFEKRATEYLRDDEAFLSVVSPEPLTTFFHQPAREDRLLDRLVMIIGTPGSGKTTMTRLFQYATIRTLLQNESLDTYRPLIATLAQCGAVRDGVPTVLGARIPLESEYREFWEFPYPDDLKLGLMTALIQARAVLAWISNLQTTGVPLEAIRIIPRENAGAAAASIGGTDTADVLAKATEIELAIYRISAALVPPSVDSISKTASTAYRPFDVIDTVEVTHDSETLVLRPLIILDDAHSLQADQFELLRRWLARRELKVARWVITRFDALTPRQVLLSPGLSSEREITYIKMQNDKGRKRERDAFRKMAKDMSNRYLRRMDSFNRRRLTELSSLLATVPEPLSASKVERLRKHADTVQRRTNVTPARRAELESKVDGYLSSRASEELRLACLEIVMERYLKRTKAHASQLDLFGADSDDFDPEPSKPIAVDAGVVDGAEIHLLHEFDRPYYFGIDTLCDASSENAEQFLQLAGVLVNHLETKLIRGRELTLTSREQNKLLRERATELVREWDFPHARAVRGLVEEIATQCVLKSMEPNASLKGGAIAFGILQEEFEQIPTTHPQLAKILQFAVAYNAITLVQDHGTKKQKWCLIELGGTLLLKHGLTLNRGGFLERTVGDLAAIVSGTTHVK</sequence>
<gene>
    <name evidence="1" type="ORF">FB560_1862</name>
</gene>
<evidence type="ECO:0000313" key="1">
    <source>
        <dbReference type="EMBL" id="TQL86213.1"/>
    </source>
</evidence>
<evidence type="ECO:0000313" key="2">
    <source>
        <dbReference type="Proteomes" id="UP000317209"/>
    </source>
</evidence>
<reference evidence="1 2" key="1">
    <citation type="submission" date="2019-06" db="EMBL/GenBank/DDBJ databases">
        <title>Sequencing the genomes of 1000 actinobacteria strains.</title>
        <authorList>
            <person name="Klenk H.-P."/>
        </authorList>
    </citation>
    <scope>NUCLEOTIDE SEQUENCE [LARGE SCALE GENOMIC DNA]</scope>
    <source>
        <strain evidence="1 2">DSM 20169</strain>
    </source>
</reference>
<dbReference type="OrthoDB" id="9783370at2"/>
<comment type="caution">
    <text evidence="1">The sequence shown here is derived from an EMBL/GenBank/DDBJ whole genome shotgun (WGS) entry which is preliminary data.</text>
</comment>
<dbReference type="InterPro" id="IPR027417">
    <property type="entry name" value="P-loop_NTPase"/>
</dbReference>
<dbReference type="SUPFAM" id="SSF52540">
    <property type="entry name" value="P-loop containing nucleoside triphosphate hydrolases"/>
    <property type="match status" value="1"/>
</dbReference>
<dbReference type="Proteomes" id="UP000317209">
    <property type="component" value="Unassembled WGS sequence"/>
</dbReference>
<organism evidence="1 2">
    <name type="scientific">Microbacterium saperdae</name>
    <dbReference type="NCBI Taxonomy" id="69368"/>
    <lineage>
        <taxon>Bacteria</taxon>
        <taxon>Bacillati</taxon>
        <taxon>Actinomycetota</taxon>
        <taxon>Actinomycetes</taxon>
        <taxon>Micrococcales</taxon>
        <taxon>Microbacteriaceae</taxon>
        <taxon>Microbacterium</taxon>
    </lineage>
</organism>
<dbReference type="AlphaFoldDB" id="A0A543BN38"/>
<dbReference type="EMBL" id="VFOX01000001">
    <property type="protein sequence ID" value="TQL86213.1"/>
    <property type="molecule type" value="Genomic_DNA"/>
</dbReference>